<dbReference type="Gene3D" id="1.10.1200.80">
    <property type="entry name" value="Putative flavin oxidoreducatase, domain 2"/>
    <property type="match status" value="1"/>
</dbReference>
<dbReference type="PROSITE" id="PS01136">
    <property type="entry name" value="UPF0034"/>
    <property type="match status" value="1"/>
</dbReference>
<comment type="cofactor">
    <cofactor evidence="1 12 14">
        <name>FMN</name>
        <dbReference type="ChEBI" id="CHEBI:58210"/>
    </cofactor>
</comment>
<dbReference type="Gene3D" id="3.20.20.70">
    <property type="entry name" value="Aldolase class I"/>
    <property type="match status" value="1"/>
</dbReference>
<evidence type="ECO:0000256" key="10">
    <source>
        <dbReference type="ARBA" id="ARBA00048205"/>
    </source>
</evidence>
<dbReference type="AlphaFoldDB" id="A0A1G2DBQ7"/>
<dbReference type="InterPro" id="IPR035587">
    <property type="entry name" value="DUS-like_FMN-bd"/>
</dbReference>
<keyword evidence="6 12" id="KW-0819">tRNA processing</keyword>
<comment type="similarity">
    <text evidence="12">Belongs to the dus family.</text>
</comment>
<feature type="binding site" evidence="14">
    <location>
        <position position="73"/>
    </location>
    <ligand>
        <name>FMN</name>
        <dbReference type="ChEBI" id="CHEBI:58210"/>
    </ligand>
</feature>
<evidence type="ECO:0000256" key="7">
    <source>
        <dbReference type="ARBA" id="ARBA00022857"/>
    </source>
</evidence>
<sequence>MSNFWAKLPKPFFCLAPLADVTDAAFRRIIAKYGKPDVLWTEFVSVDGLCSPGREVLLRDFMYTESERPIVAQIFGSKPDNFFKVAELIKELGFDGIDINMGCPDKNVERQGGGAAMIKSPELAVEVIRATQEGGGGLPVSIKTRVGFNKVELETWIPKLLETKPPAITIHARTRKEMSNVPARWGHVKEVVAMAKGSGTLIIGNGDVKDLVDAKTKAAESGADGVMLGRAIFGNPWLFAGLSGRTRSDLEISELRSDLVRQPTTEEKLRVMVEHTKLFHELLGDVKNFAVMKKHFKAYVNGWGGAKELRMKLMETETPEEVEGIVEEFLSR</sequence>
<protein>
    <recommendedName>
        <fullName evidence="12">tRNA-dihydrouridine synthase</fullName>
        <ecNumber evidence="12">1.3.1.-</ecNumber>
    </recommendedName>
</protein>
<evidence type="ECO:0000256" key="9">
    <source>
        <dbReference type="ARBA" id="ARBA00023002"/>
    </source>
</evidence>
<name>A0A1G2DBQ7_9BACT</name>
<dbReference type="PANTHER" id="PTHR11082:SF25">
    <property type="entry name" value="DUS-LIKE FMN-BINDING DOMAIN-CONTAINING PROTEIN"/>
    <property type="match status" value="1"/>
</dbReference>
<dbReference type="InterPro" id="IPR013785">
    <property type="entry name" value="Aldolase_TIM"/>
</dbReference>
<dbReference type="Pfam" id="PF01207">
    <property type="entry name" value="Dus"/>
    <property type="match status" value="1"/>
</dbReference>
<reference evidence="16 17" key="1">
    <citation type="journal article" date="2016" name="Nat. Commun.">
        <title>Thousands of microbial genomes shed light on interconnected biogeochemical processes in an aquifer system.</title>
        <authorList>
            <person name="Anantharaman K."/>
            <person name="Brown C.T."/>
            <person name="Hug L.A."/>
            <person name="Sharon I."/>
            <person name="Castelle C.J."/>
            <person name="Probst A.J."/>
            <person name="Thomas B.C."/>
            <person name="Singh A."/>
            <person name="Wilkins M.J."/>
            <person name="Karaoz U."/>
            <person name="Brodie E.L."/>
            <person name="Williams K.H."/>
            <person name="Hubbard S.S."/>
            <person name="Banfield J.F."/>
        </authorList>
    </citation>
    <scope>NUCLEOTIDE SEQUENCE [LARGE SCALE GENOMIC DNA]</scope>
</reference>
<feature type="binding site" evidence="14">
    <location>
        <position position="143"/>
    </location>
    <ligand>
        <name>FMN</name>
        <dbReference type="ChEBI" id="CHEBI:58210"/>
    </ligand>
</feature>
<evidence type="ECO:0000256" key="8">
    <source>
        <dbReference type="ARBA" id="ARBA00022884"/>
    </source>
</evidence>
<dbReference type="GO" id="GO:0000049">
    <property type="term" value="F:tRNA binding"/>
    <property type="evidence" value="ECO:0007669"/>
    <property type="project" value="UniProtKB-KW"/>
</dbReference>
<keyword evidence="9 12" id="KW-0560">Oxidoreductase</keyword>
<dbReference type="STRING" id="1798664.A3C93_01630"/>
<dbReference type="PIRSF" id="PIRSF006621">
    <property type="entry name" value="Dus"/>
    <property type="match status" value="1"/>
</dbReference>
<dbReference type="InterPro" id="IPR024036">
    <property type="entry name" value="tRNA-dHydroUridine_Synthase_C"/>
</dbReference>
<evidence type="ECO:0000256" key="11">
    <source>
        <dbReference type="ARBA" id="ARBA00048802"/>
    </source>
</evidence>
<dbReference type="InterPro" id="IPR001269">
    <property type="entry name" value="DUS_fam"/>
</dbReference>
<evidence type="ECO:0000256" key="14">
    <source>
        <dbReference type="PIRSR" id="PIRSR006621-2"/>
    </source>
</evidence>
<dbReference type="EC" id="1.3.1.-" evidence="12"/>
<proteinExistence type="inferred from homology"/>
<keyword evidence="7" id="KW-0521">NADP</keyword>
<evidence type="ECO:0000256" key="5">
    <source>
        <dbReference type="ARBA" id="ARBA00022643"/>
    </source>
</evidence>
<evidence type="ECO:0000313" key="17">
    <source>
        <dbReference type="Proteomes" id="UP000178636"/>
    </source>
</evidence>
<evidence type="ECO:0000313" key="16">
    <source>
        <dbReference type="EMBL" id="OGZ11055.1"/>
    </source>
</evidence>
<evidence type="ECO:0000256" key="2">
    <source>
        <dbReference type="ARBA" id="ARBA00002790"/>
    </source>
</evidence>
<comment type="catalytic activity">
    <reaction evidence="10">
        <text>a 5,6-dihydrouridine in tRNA + NADP(+) = a uridine in tRNA + NADPH + H(+)</text>
        <dbReference type="Rhea" id="RHEA:23624"/>
        <dbReference type="Rhea" id="RHEA-COMP:13339"/>
        <dbReference type="Rhea" id="RHEA-COMP:13887"/>
        <dbReference type="ChEBI" id="CHEBI:15378"/>
        <dbReference type="ChEBI" id="CHEBI:57783"/>
        <dbReference type="ChEBI" id="CHEBI:58349"/>
        <dbReference type="ChEBI" id="CHEBI:65315"/>
        <dbReference type="ChEBI" id="CHEBI:74443"/>
    </reaction>
</comment>
<accession>A0A1G2DBQ7</accession>
<evidence type="ECO:0000256" key="3">
    <source>
        <dbReference type="ARBA" id="ARBA00022555"/>
    </source>
</evidence>
<evidence type="ECO:0000259" key="15">
    <source>
        <dbReference type="Pfam" id="PF01207"/>
    </source>
</evidence>
<comment type="caution">
    <text evidence="16">The sequence shown here is derived from an EMBL/GenBank/DDBJ whole genome shotgun (WGS) entry which is preliminary data.</text>
</comment>
<evidence type="ECO:0000256" key="1">
    <source>
        <dbReference type="ARBA" id="ARBA00001917"/>
    </source>
</evidence>
<keyword evidence="5 12" id="KW-0288">FMN</keyword>
<feature type="binding site" evidence="14">
    <location>
        <position position="171"/>
    </location>
    <ligand>
        <name>FMN</name>
        <dbReference type="ChEBI" id="CHEBI:58210"/>
    </ligand>
</feature>
<comment type="function">
    <text evidence="2 12">Catalyzes the synthesis of 5,6-dihydrouridine (D), a modified base found in the D-loop of most tRNAs, via the reduction of the C5-C6 double bond in target uridines.</text>
</comment>
<evidence type="ECO:0000256" key="13">
    <source>
        <dbReference type="PIRSR" id="PIRSR006621-1"/>
    </source>
</evidence>
<feature type="domain" description="DUS-like FMN-binding" evidence="15">
    <location>
        <begin position="15"/>
        <end position="326"/>
    </location>
</feature>
<evidence type="ECO:0000256" key="12">
    <source>
        <dbReference type="PIRNR" id="PIRNR006621"/>
    </source>
</evidence>
<evidence type="ECO:0000256" key="6">
    <source>
        <dbReference type="ARBA" id="ARBA00022694"/>
    </source>
</evidence>
<comment type="catalytic activity">
    <reaction evidence="11">
        <text>a 5,6-dihydrouridine in tRNA + NAD(+) = a uridine in tRNA + NADH + H(+)</text>
        <dbReference type="Rhea" id="RHEA:54452"/>
        <dbReference type="Rhea" id="RHEA-COMP:13339"/>
        <dbReference type="Rhea" id="RHEA-COMP:13887"/>
        <dbReference type="ChEBI" id="CHEBI:15378"/>
        <dbReference type="ChEBI" id="CHEBI:57540"/>
        <dbReference type="ChEBI" id="CHEBI:57945"/>
        <dbReference type="ChEBI" id="CHEBI:65315"/>
        <dbReference type="ChEBI" id="CHEBI:74443"/>
    </reaction>
</comment>
<dbReference type="InterPro" id="IPR018517">
    <property type="entry name" value="tRNA_hU_synthase_CS"/>
</dbReference>
<dbReference type="CDD" id="cd02801">
    <property type="entry name" value="DUS_like_FMN"/>
    <property type="match status" value="1"/>
</dbReference>
<dbReference type="GO" id="GO:0050660">
    <property type="term" value="F:flavin adenine dinucleotide binding"/>
    <property type="evidence" value="ECO:0007669"/>
    <property type="project" value="InterPro"/>
</dbReference>
<gene>
    <name evidence="16" type="ORF">A3C93_01630</name>
</gene>
<organism evidence="16 17">
    <name type="scientific">Candidatus Lloydbacteria bacterium RIFCSPHIGHO2_02_FULL_54_17</name>
    <dbReference type="NCBI Taxonomy" id="1798664"/>
    <lineage>
        <taxon>Bacteria</taxon>
        <taxon>Candidatus Lloydiibacteriota</taxon>
    </lineage>
</organism>
<dbReference type="GO" id="GO:0017150">
    <property type="term" value="F:tRNA dihydrouridine synthase activity"/>
    <property type="evidence" value="ECO:0007669"/>
    <property type="project" value="InterPro"/>
</dbReference>
<evidence type="ECO:0000256" key="4">
    <source>
        <dbReference type="ARBA" id="ARBA00022630"/>
    </source>
</evidence>
<keyword evidence="4 12" id="KW-0285">Flavoprotein</keyword>
<dbReference type="PANTHER" id="PTHR11082">
    <property type="entry name" value="TRNA-DIHYDROURIDINE SYNTHASE"/>
    <property type="match status" value="1"/>
</dbReference>
<feature type="active site" description="Proton donor" evidence="13">
    <location>
        <position position="103"/>
    </location>
</feature>
<keyword evidence="8" id="KW-0694">RNA-binding</keyword>
<dbReference type="SUPFAM" id="SSF51395">
    <property type="entry name" value="FMN-linked oxidoreductases"/>
    <property type="match status" value="1"/>
</dbReference>
<dbReference type="EMBL" id="MHLO01000040">
    <property type="protein sequence ID" value="OGZ11055.1"/>
    <property type="molecule type" value="Genomic_DNA"/>
</dbReference>
<dbReference type="Proteomes" id="UP000178636">
    <property type="component" value="Unassembled WGS sequence"/>
</dbReference>
<keyword evidence="3" id="KW-0820">tRNA-binding</keyword>
<keyword evidence="14" id="KW-0547">Nucleotide-binding</keyword>
<feature type="binding site" evidence="14">
    <location>
        <begin position="229"/>
        <end position="230"/>
    </location>
    <ligand>
        <name>FMN</name>
        <dbReference type="ChEBI" id="CHEBI:58210"/>
    </ligand>
</feature>